<feature type="compositionally biased region" description="Low complexity" evidence="1">
    <location>
        <begin position="16"/>
        <end position="25"/>
    </location>
</feature>
<dbReference type="InterPro" id="IPR024344">
    <property type="entry name" value="MDMPI_metal-binding"/>
</dbReference>
<dbReference type="AlphaFoldDB" id="A0A9X2NAY1"/>
<dbReference type="Proteomes" id="UP001144096">
    <property type="component" value="Unassembled WGS sequence"/>
</dbReference>
<evidence type="ECO:0000259" key="2">
    <source>
        <dbReference type="Pfam" id="PF07398"/>
    </source>
</evidence>
<dbReference type="Pfam" id="PF11716">
    <property type="entry name" value="MDMPI_N"/>
    <property type="match status" value="1"/>
</dbReference>
<proteinExistence type="predicted"/>
<dbReference type="GO" id="GO:0046872">
    <property type="term" value="F:metal ion binding"/>
    <property type="evidence" value="ECO:0007669"/>
    <property type="project" value="InterPro"/>
</dbReference>
<dbReference type="Pfam" id="PF07398">
    <property type="entry name" value="MDMPI_C"/>
    <property type="match status" value="1"/>
</dbReference>
<dbReference type="PANTHER" id="PTHR40758:SF1">
    <property type="entry name" value="CONSERVED PROTEIN"/>
    <property type="match status" value="1"/>
</dbReference>
<dbReference type="EMBL" id="JAMXQV010000004">
    <property type="protein sequence ID" value="MCR6483349.1"/>
    <property type="molecule type" value="Genomic_DNA"/>
</dbReference>
<dbReference type="GO" id="GO:0005886">
    <property type="term" value="C:plasma membrane"/>
    <property type="evidence" value="ECO:0007669"/>
    <property type="project" value="TreeGrafter"/>
</dbReference>
<dbReference type="GO" id="GO:0016853">
    <property type="term" value="F:isomerase activity"/>
    <property type="evidence" value="ECO:0007669"/>
    <property type="project" value="UniProtKB-KW"/>
</dbReference>
<dbReference type="NCBIfam" id="TIGR03083">
    <property type="entry name" value="maleylpyruvate isomerase family mycothiol-dependent enzyme"/>
    <property type="match status" value="1"/>
</dbReference>
<feature type="region of interest" description="Disordered" evidence="1">
    <location>
        <begin position="1"/>
        <end position="82"/>
    </location>
</feature>
<keyword evidence="5" id="KW-1185">Reference proteome</keyword>
<organism evidence="4 5">
    <name type="scientific">Amycolatopsis iheyensis</name>
    <dbReference type="NCBI Taxonomy" id="2945988"/>
    <lineage>
        <taxon>Bacteria</taxon>
        <taxon>Bacillati</taxon>
        <taxon>Actinomycetota</taxon>
        <taxon>Actinomycetes</taxon>
        <taxon>Pseudonocardiales</taxon>
        <taxon>Pseudonocardiaceae</taxon>
        <taxon>Amycolatopsis</taxon>
    </lineage>
</organism>
<evidence type="ECO:0000313" key="4">
    <source>
        <dbReference type="EMBL" id="MCR6483349.1"/>
    </source>
</evidence>
<comment type="caution">
    <text evidence="4">The sequence shown here is derived from an EMBL/GenBank/DDBJ whole genome shotgun (WGS) entry which is preliminary data.</text>
</comment>
<evidence type="ECO:0000256" key="1">
    <source>
        <dbReference type="SAM" id="MobiDB-lite"/>
    </source>
</evidence>
<evidence type="ECO:0000259" key="3">
    <source>
        <dbReference type="Pfam" id="PF11716"/>
    </source>
</evidence>
<feature type="compositionally biased region" description="Basic and acidic residues" evidence="1">
    <location>
        <begin position="50"/>
        <end position="74"/>
    </location>
</feature>
<name>A0A9X2NAY1_9PSEU</name>
<protein>
    <submittedName>
        <fullName evidence="4">Maleylpyruvate isomerase N-terminal domain-containing protein</fullName>
    </submittedName>
</protein>
<feature type="domain" description="Mycothiol-dependent maleylpyruvate isomerase metal-binding" evidence="3">
    <location>
        <begin position="44"/>
        <end position="135"/>
    </location>
</feature>
<sequence length="241" mass="25929">MAPVLFRSTRDDDAVPGPRLPAGAARAHRRVRRAAARRRPGRAGARLRRLACERPRRAPRERAPLGRDRRHDRGAPAQGPGADLASWYAESAELLLDALDAAGPEDRCWHFGGTEKTKAFWYRRQVHETAVHLADSGSAHVLDPAVAADGVDEVLGALLPRVTRWHAVPELPGPVTLRATDTGDVWTVHPGEPPVLGPAAGSASVEAPARDLLLRLWKRTGPDPRVDGAAATALLEAPLTP</sequence>
<dbReference type="PANTHER" id="PTHR40758">
    <property type="entry name" value="CONSERVED PROTEIN"/>
    <property type="match status" value="1"/>
</dbReference>
<reference evidence="4" key="1">
    <citation type="submission" date="2022-06" db="EMBL/GenBank/DDBJ databases">
        <title>Amycolatopsis iheyaensis sp. nov., a new species of the genus Amycolatopsis isolated from soil in Iheya island, Japan.</title>
        <authorList>
            <person name="Ngamcharungchit C."/>
            <person name="Kanto H."/>
            <person name="Take A."/>
            <person name="Intra B."/>
            <person name="Matsumoto A."/>
            <person name="Panbangred W."/>
            <person name="Inahashi Y."/>
        </authorList>
    </citation>
    <scope>NUCLEOTIDE SEQUENCE</scope>
    <source>
        <strain evidence="4">OK19-0408</strain>
    </source>
</reference>
<feature type="compositionally biased region" description="Basic residues" evidence="1">
    <location>
        <begin position="26"/>
        <end position="49"/>
    </location>
</feature>
<evidence type="ECO:0000313" key="5">
    <source>
        <dbReference type="Proteomes" id="UP001144096"/>
    </source>
</evidence>
<accession>A0A9X2NAY1</accession>
<dbReference type="InterPro" id="IPR010872">
    <property type="entry name" value="MDMPI_C-term_domain"/>
</dbReference>
<keyword evidence="4" id="KW-0413">Isomerase</keyword>
<gene>
    <name evidence="4" type="ORF">M8542_11020</name>
</gene>
<dbReference type="RefSeq" id="WP_257919972.1">
    <property type="nucleotide sequence ID" value="NZ_JAMXQV010000004.1"/>
</dbReference>
<dbReference type="InterPro" id="IPR017517">
    <property type="entry name" value="Maleyloyr_isom"/>
</dbReference>
<feature type="domain" description="MDMPI C-terminal" evidence="2">
    <location>
        <begin position="146"/>
        <end position="235"/>
    </location>
</feature>